<dbReference type="Pfam" id="PF02421">
    <property type="entry name" value="FeoB_N"/>
    <property type="match status" value="1"/>
</dbReference>
<evidence type="ECO:0000256" key="1">
    <source>
        <dbReference type="ARBA" id="ARBA00004429"/>
    </source>
</evidence>
<evidence type="ECO:0000256" key="12">
    <source>
        <dbReference type="ARBA" id="ARBA00023136"/>
    </source>
</evidence>
<comment type="subcellular location">
    <subcellularLocation>
        <location evidence="1 16">Cell inner membrane</location>
        <topology evidence="1 16">Multi-pass membrane protein</topology>
    </subcellularLocation>
</comment>
<evidence type="ECO:0000259" key="17">
    <source>
        <dbReference type="PROSITE" id="PS51711"/>
    </source>
</evidence>
<keyword evidence="12 16" id="KW-0472">Membrane</keyword>
<dbReference type="InterPro" id="IPR041069">
    <property type="entry name" value="FeoB_Cyto"/>
</dbReference>
<dbReference type="InterPro" id="IPR030389">
    <property type="entry name" value="G_FEOB_dom"/>
</dbReference>
<dbReference type="PANTHER" id="PTHR43185">
    <property type="entry name" value="FERROUS IRON TRANSPORT PROTEIN B"/>
    <property type="match status" value="1"/>
</dbReference>
<feature type="transmembrane region" description="Helical" evidence="16">
    <location>
        <begin position="406"/>
        <end position="428"/>
    </location>
</feature>
<keyword evidence="15" id="KW-0460">Magnesium</keyword>
<dbReference type="InterPro" id="IPR011642">
    <property type="entry name" value="Gate_dom"/>
</dbReference>
<keyword evidence="7 14" id="KW-0547">Nucleotide-binding</keyword>
<keyword evidence="5" id="KW-0997">Cell inner membrane</keyword>
<dbReference type="InterPro" id="IPR003373">
    <property type="entry name" value="Fe2_transport_prot-B"/>
</dbReference>
<evidence type="ECO:0000313" key="18">
    <source>
        <dbReference type="EMBL" id="KUL31787.1"/>
    </source>
</evidence>
<dbReference type="Pfam" id="PF07670">
    <property type="entry name" value="Gate"/>
    <property type="match status" value="2"/>
</dbReference>
<dbReference type="Pfam" id="PF17910">
    <property type="entry name" value="FeoB_Cyto"/>
    <property type="match status" value="1"/>
</dbReference>
<evidence type="ECO:0000313" key="19">
    <source>
        <dbReference type="Proteomes" id="UP000053937"/>
    </source>
</evidence>
<feature type="binding site" evidence="14">
    <location>
        <begin position="27"/>
        <end position="34"/>
    </location>
    <ligand>
        <name>GTP</name>
        <dbReference type="ChEBI" id="CHEBI:37565"/>
        <label>1</label>
    </ligand>
</feature>
<dbReference type="PROSITE" id="PS51711">
    <property type="entry name" value="G_FEOB"/>
    <property type="match status" value="1"/>
</dbReference>
<dbReference type="GO" id="GO:0015093">
    <property type="term" value="F:ferrous iron transmembrane transporter activity"/>
    <property type="evidence" value="ECO:0007669"/>
    <property type="project" value="UniProtKB-UniRule"/>
</dbReference>
<dbReference type="GO" id="GO:0005525">
    <property type="term" value="F:GTP binding"/>
    <property type="evidence" value="ECO:0007669"/>
    <property type="project" value="UniProtKB-KW"/>
</dbReference>
<dbReference type="Pfam" id="PF07664">
    <property type="entry name" value="FeoB_C"/>
    <property type="match status" value="1"/>
</dbReference>
<dbReference type="Gene3D" id="1.10.287.1770">
    <property type="match status" value="1"/>
</dbReference>
<dbReference type="CDD" id="cd01879">
    <property type="entry name" value="FeoB"/>
    <property type="match status" value="1"/>
</dbReference>
<evidence type="ECO:0000256" key="2">
    <source>
        <dbReference type="ARBA" id="ARBA00022448"/>
    </source>
</evidence>
<evidence type="ECO:0000256" key="9">
    <source>
        <dbReference type="ARBA" id="ARBA00023004"/>
    </source>
</evidence>
<keyword evidence="15" id="KW-0479">Metal-binding</keyword>
<feature type="binding site" evidence="14">
    <location>
        <begin position="52"/>
        <end position="56"/>
    </location>
    <ligand>
        <name>GTP</name>
        <dbReference type="ChEBI" id="CHEBI:37565"/>
        <label>1</label>
    </ligand>
</feature>
<dbReference type="GO" id="GO:0046872">
    <property type="term" value="F:metal ion binding"/>
    <property type="evidence" value="ECO:0007669"/>
    <property type="project" value="UniProtKB-KW"/>
</dbReference>
<comment type="similarity">
    <text evidence="16">Belongs to the TRAFAC class TrmE-Era-EngA-EngB-Septin-like GTPase superfamily. FeoB GTPase (TC 9.A.8) family.</text>
</comment>
<feature type="binding site" evidence="14">
    <location>
        <begin position="133"/>
        <end position="136"/>
    </location>
    <ligand>
        <name>GTP</name>
        <dbReference type="ChEBI" id="CHEBI:37565"/>
        <label>1</label>
    </ligand>
</feature>
<keyword evidence="2 16" id="KW-0813">Transport</keyword>
<feature type="transmembrane region" description="Helical" evidence="16">
    <location>
        <begin position="722"/>
        <end position="742"/>
    </location>
</feature>
<keyword evidence="3" id="KW-1003">Cell membrane</keyword>
<dbReference type="PANTHER" id="PTHR43185:SF1">
    <property type="entry name" value="FE(2+) TRANSPORTER FEOB"/>
    <property type="match status" value="1"/>
</dbReference>
<reference evidence="18 19" key="1">
    <citation type="submission" date="2015-10" db="EMBL/GenBank/DDBJ databases">
        <title>Draft Genome Sequence of Chlorobium limicola strain Frasassi Growing under Artificial Lighting in the Frasassi Cave System.</title>
        <authorList>
            <person name="Mansor M."/>
            <person name="Macalady J."/>
        </authorList>
    </citation>
    <scope>NUCLEOTIDE SEQUENCE [LARGE SCALE GENOMIC DNA]</scope>
    <source>
        <strain evidence="18 19">Frasassi</strain>
    </source>
</reference>
<name>A0A101JRN5_CHLLI</name>
<keyword evidence="19" id="KW-1185">Reference proteome</keyword>
<feature type="transmembrane region" description="Helical" evidence="16">
    <location>
        <begin position="325"/>
        <end position="346"/>
    </location>
</feature>
<dbReference type="PRINTS" id="PR00326">
    <property type="entry name" value="GTP1OBG"/>
</dbReference>
<dbReference type="NCBIfam" id="TIGR00437">
    <property type="entry name" value="feoB"/>
    <property type="match status" value="1"/>
</dbReference>
<keyword evidence="4 16" id="KW-0410">Iron transport</keyword>
<feature type="transmembrane region" description="Helical" evidence="16">
    <location>
        <begin position="754"/>
        <end position="774"/>
    </location>
</feature>
<feature type="transmembrane region" description="Helical" evidence="16">
    <location>
        <begin position="301"/>
        <end position="319"/>
    </location>
</feature>
<evidence type="ECO:0000256" key="4">
    <source>
        <dbReference type="ARBA" id="ARBA00022496"/>
    </source>
</evidence>
<feature type="binding site" evidence="14">
    <location>
        <begin position="73"/>
        <end position="76"/>
    </location>
    <ligand>
        <name>GTP</name>
        <dbReference type="ChEBI" id="CHEBI:37565"/>
        <label>1</label>
    </ligand>
</feature>
<feature type="domain" description="FeoB-type G" evidence="17">
    <location>
        <begin position="20"/>
        <end position="182"/>
    </location>
</feature>
<sequence length="786" mass="84461">MQTEEMTGAAVRAEGVKVKSFVVAVVGNPNCGKTTLFNALTGLNQRVGNWPGVTVDKKTGSFMRDGVRFELVDLPGIYSLSALSQDEEIARDYILSGEADLIVNIVDASNPDRNLYLTSRLLEMQVPVVVALNMIDVAAEKGIETDVAELSRRLGTPVVSLVASRGDGVEELKSAIATGVVEKRVPGGRVIYPGPLDKAISEMSSEVSAAAGAMQYDPAWLALKLIEGDDHLEARLDPAVRELVERRREVVAGQLGDDADLVIADTHYRFVSDLSESAVKRSREKVVTFSDRIDQVVLNRFLGIPVFLLVMYLMFLFTINVGGAFIDFFDIAAGALFVDGFGLLLSSLGSPEWLVTILAGGLGGALQTMATFIPPIGFMFIFLSILEDSGYMSRAAYVMDRGMRAIGLPGKAFIPMLVGFGCSVPAIMSARTMNDERDRLMTIMMVPFMSCGARLPVYALFAAAFFPVGGQNLVFLLYLMGIAVAVLTGFILKNTLLRGDVSPFIMEMPAYHLPTLQGIAIRVWERLKSFLFKAGKVLVPVIMVLSFMNSLGTDGSFGNDDTERSVLSATGKAITPVFEPFGVSQDNWPAAVGLFTGIFAKEAVVGTLDNLYGQMSASDERQAEDEESFSLFGAMSEAVATIPENLAGITEILLDPLEISIGDVSDTTVVAEEQEVSTSIFGSMVSLFDGTAGAFAYLVFILLYFPCSAAIAAVYRETNLGWTLFAGAWTTGLAYFFAVITYQTATFAAHPVSSASWIGAMMLTGALAVGLMYIKGQGFTSGKGRS</sequence>
<dbReference type="NCBIfam" id="TIGR00231">
    <property type="entry name" value="small_GTP"/>
    <property type="match status" value="1"/>
</dbReference>
<feature type="transmembrane region" description="Helical" evidence="16">
    <location>
        <begin position="353"/>
        <end position="386"/>
    </location>
</feature>
<keyword evidence="9 16" id="KW-0408">Iron</keyword>
<feature type="transmembrane region" description="Helical" evidence="16">
    <location>
        <begin position="472"/>
        <end position="492"/>
    </location>
</feature>
<dbReference type="InterPro" id="IPR006073">
    <property type="entry name" value="GTP-bd"/>
</dbReference>
<evidence type="ECO:0000256" key="13">
    <source>
        <dbReference type="NCBIfam" id="TIGR00437"/>
    </source>
</evidence>
<gene>
    <name evidence="18" type="ORF">ASB62_02365</name>
</gene>
<dbReference type="InterPro" id="IPR027417">
    <property type="entry name" value="P-loop_NTPase"/>
</dbReference>
<evidence type="ECO:0000256" key="11">
    <source>
        <dbReference type="ARBA" id="ARBA00023134"/>
    </source>
</evidence>
<dbReference type="InterPro" id="IPR005225">
    <property type="entry name" value="Small_GTP-bd"/>
</dbReference>
<dbReference type="RefSeq" id="WP_059138454.1">
    <property type="nucleotide sequence ID" value="NZ_LMBR01000044.1"/>
</dbReference>
<dbReference type="GO" id="GO:0005886">
    <property type="term" value="C:plasma membrane"/>
    <property type="evidence" value="ECO:0007669"/>
    <property type="project" value="UniProtKB-SubCell"/>
</dbReference>
<feature type="transmembrane region" description="Helical" evidence="16">
    <location>
        <begin position="440"/>
        <end position="466"/>
    </location>
</feature>
<dbReference type="OrthoDB" id="9809127at2"/>
<comment type="function">
    <text evidence="16">Probable transporter of a GTP-driven Fe(2+) uptake system.</text>
</comment>
<dbReference type="EMBL" id="LMBR01000044">
    <property type="protein sequence ID" value="KUL31787.1"/>
    <property type="molecule type" value="Genomic_DNA"/>
</dbReference>
<dbReference type="FunFam" id="3.40.50.300:FF:000426">
    <property type="entry name" value="Ferrous iron transport protein B"/>
    <property type="match status" value="1"/>
</dbReference>
<dbReference type="InterPro" id="IPR050860">
    <property type="entry name" value="FeoB_GTPase"/>
</dbReference>
<comment type="caution">
    <text evidence="18">The sequence shown here is derived from an EMBL/GenBank/DDBJ whole genome shotgun (WGS) entry which is preliminary data.</text>
</comment>
<feature type="binding site" evidence="15">
    <location>
        <position position="42"/>
    </location>
    <ligand>
        <name>Mg(2+)</name>
        <dbReference type="ChEBI" id="CHEBI:18420"/>
        <label>2</label>
    </ligand>
</feature>
<dbReference type="Proteomes" id="UP000053937">
    <property type="component" value="Unassembled WGS sequence"/>
</dbReference>
<organism evidence="18 19">
    <name type="scientific">Chlorobium limicola</name>
    <dbReference type="NCBI Taxonomy" id="1092"/>
    <lineage>
        <taxon>Bacteria</taxon>
        <taxon>Pseudomonadati</taxon>
        <taxon>Chlorobiota</taxon>
        <taxon>Chlorobiia</taxon>
        <taxon>Chlorobiales</taxon>
        <taxon>Chlorobiaceae</taxon>
        <taxon>Chlorobium/Pelodictyon group</taxon>
        <taxon>Chlorobium</taxon>
    </lineage>
</organism>
<dbReference type="AlphaFoldDB" id="A0A101JRN5"/>
<feature type="binding site" evidence="15">
    <location>
        <position position="41"/>
    </location>
    <ligand>
        <name>Mg(2+)</name>
        <dbReference type="ChEBI" id="CHEBI:18420"/>
        <label>2</label>
    </ligand>
</feature>
<evidence type="ECO:0000256" key="3">
    <source>
        <dbReference type="ARBA" id="ARBA00022475"/>
    </source>
</evidence>
<evidence type="ECO:0000256" key="16">
    <source>
        <dbReference type="RuleBase" id="RU362098"/>
    </source>
</evidence>
<protein>
    <recommendedName>
        <fullName evidence="13 16">Ferrous iron transport protein B</fullName>
    </recommendedName>
</protein>
<evidence type="ECO:0000256" key="14">
    <source>
        <dbReference type="PIRSR" id="PIRSR603373-1"/>
    </source>
</evidence>
<evidence type="ECO:0000256" key="6">
    <source>
        <dbReference type="ARBA" id="ARBA00022692"/>
    </source>
</evidence>
<keyword evidence="10" id="KW-0406">Ion transport</keyword>
<evidence type="ECO:0000256" key="10">
    <source>
        <dbReference type="ARBA" id="ARBA00023065"/>
    </source>
</evidence>
<dbReference type="NCBIfam" id="NF007105">
    <property type="entry name" value="PRK09554.1"/>
    <property type="match status" value="1"/>
</dbReference>
<evidence type="ECO:0000256" key="7">
    <source>
        <dbReference type="ARBA" id="ARBA00022741"/>
    </source>
</evidence>
<feature type="binding site" evidence="15">
    <location>
        <position position="39"/>
    </location>
    <ligand>
        <name>Mg(2+)</name>
        <dbReference type="ChEBI" id="CHEBI:18420"/>
        <label>2</label>
    </ligand>
</feature>
<keyword evidence="11 14" id="KW-0342">GTP-binding</keyword>
<feature type="transmembrane region" description="Helical" evidence="16">
    <location>
        <begin position="694"/>
        <end position="715"/>
    </location>
</feature>
<evidence type="ECO:0000256" key="8">
    <source>
        <dbReference type="ARBA" id="ARBA00022989"/>
    </source>
</evidence>
<accession>A0A101JRN5</accession>
<proteinExistence type="inferred from homology"/>
<keyword evidence="8 16" id="KW-1133">Transmembrane helix</keyword>
<evidence type="ECO:0000256" key="5">
    <source>
        <dbReference type="ARBA" id="ARBA00022519"/>
    </source>
</evidence>
<feature type="binding site" evidence="15">
    <location>
        <position position="38"/>
    </location>
    <ligand>
        <name>Mg(2+)</name>
        <dbReference type="ChEBI" id="CHEBI:18420"/>
        <label>2</label>
    </ligand>
</feature>
<evidence type="ECO:0000256" key="15">
    <source>
        <dbReference type="PIRSR" id="PIRSR603373-2"/>
    </source>
</evidence>
<keyword evidence="6 16" id="KW-0812">Transmembrane</keyword>
<dbReference type="SUPFAM" id="SSF52540">
    <property type="entry name" value="P-loop containing nucleoside triphosphate hydrolases"/>
    <property type="match status" value="1"/>
</dbReference>
<dbReference type="Gene3D" id="3.40.50.300">
    <property type="entry name" value="P-loop containing nucleotide triphosphate hydrolases"/>
    <property type="match status" value="1"/>
</dbReference>
<dbReference type="InterPro" id="IPR011640">
    <property type="entry name" value="Fe2_transport_prot_B_C"/>
</dbReference>